<name>A0A3Q0J6R4_DIACI</name>
<proteinExistence type="predicted"/>
<dbReference type="PaxDb" id="121845-A0A3Q0J6R4"/>
<dbReference type="RefSeq" id="XP_026684136.1">
    <property type="nucleotide sequence ID" value="XM_026828335.1"/>
</dbReference>
<feature type="compositionally biased region" description="Basic residues" evidence="1">
    <location>
        <begin position="52"/>
        <end position="64"/>
    </location>
</feature>
<dbReference type="KEGG" id="dci:113470128"/>
<dbReference type="GeneID" id="113470128"/>
<dbReference type="AlphaFoldDB" id="A0A3Q0J6R4"/>
<evidence type="ECO:0000313" key="2">
    <source>
        <dbReference type="Proteomes" id="UP000079169"/>
    </source>
</evidence>
<organism evidence="2 3">
    <name type="scientific">Diaphorina citri</name>
    <name type="common">Asian citrus psyllid</name>
    <dbReference type="NCBI Taxonomy" id="121845"/>
    <lineage>
        <taxon>Eukaryota</taxon>
        <taxon>Metazoa</taxon>
        <taxon>Ecdysozoa</taxon>
        <taxon>Arthropoda</taxon>
        <taxon>Hexapoda</taxon>
        <taxon>Insecta</taxon>
        <taxon>Pterygota</taxon>
        <taxon>Neoptera</taxon>
        <taxon>Paraneoptera</taxon>
        <taxon>Hemiptera</taxon>
        <taxon>Sternorrhyncha</taxon>
        <taxon>Psylloidea</taxon>
        <taxon>Psyllidae</taxon>
        <taxon>Diaphorininae</taxon>
        <taxon>Diaphorina</taxon>
    </lineage>
</organism>
<protein>
    <submittedName>
        <fullName evidence="3">cAMP-dependent protein kinase type I regulatory subunit-like</fullName>
    </submittedName>
</protein>
<evidence type="ECO:0000256" key="1">
    <source>
        <dbReference type="SAM" id="MobiDB-lite"/>
    </source>
</evidence>
<dbReference type="STRING" id="121845.A0A3Q0J6R4"/>
<accession>A0A3Q0J6R4</accession>
<evidence type="ECO:0000313" key="3">
    <source>
        <dbReference type="RefSeq" id="XP_026684136.1"/>
    </source>
</evidence>
<gene>
    <name evidence="3" type="primary">LOC113470128</name>
</gene>
<dbReference type="Proteomes" id="UP000079169">
    <property type="component" value="Unplaced"/>
</dbReference>
<keyword evidence="2" id="KW-1185">Reference proteome</keyword>
<sequence length="64" mass="7147">MEQAHDAKLKATSPEETEDLSPLPSQGQQSARRRGGISAEPVSEEDATSYVKKVRQQGRTMYKR</sequence>
<reference evidence="3" key="1">
    <citation type="submission" date="2025-08" db="UniProtKB">
        <authorList>
            <consortium name="RefSeq"/>
        </authorList>
    </citation>
    <scope>IDENTIFICATION</scope>
</reference>
<feature type="region of interest" description="Disordered" evidence="1">
    <location>
        <begin position="1"/>
        <end position="64"/>
    </location>
</feature>